<evidence type="ECO:0000256" key="7">
    <source>
        <dbReference type="ARBA" id="ARBA00022989"/>
    </source>
</evidence>
<evidence type="ECO:0000256" key="10">
    <source>
        <dbReference type="ARBA" id="ARBA00023180"/>
    </source>
</evidence>
<dbReference type="PANTHER" id="PTHR11214:SF334">
    <property type="entry name" value="HEXOSYLTRANSFERASE"/>
    <property type="match status" value="1"/>
</dbReference>
<keyword evidence="6 11" id="KW-0735">Signal-anchor</keyword>
<dbReference type="GO" id="GO:0000139">
    <property type="term" value="C:Golgi membrane"/>
    <property type="evidence" value="ECO:0007669"/>
    <property type="project" value="UniProtKB-SubCell"/>
</dbReference>
<keyword evidence="7 11" id="KW-1133">Transmembrane helix</keyword>
<keyword evidence="10" id="KW-0325">Glycoprotein</keyword>
<evidence type="ECO:0000256" key="5">
    <source>
        <dbReference type="ARBA" id="ARBA00022692"/>
    </source>
</evidence>
<keyword evidence="5 11" id="KW-0812">Transmembrane</keyword>
<organism evidence="13">
    <name type="scientific">Ixodes ricinus</name>
    <name type="common">Common tick</name>
    <name type="synonym">Acarus ricinus</name>
    <dbReference type="NCBI Taxonomy" id="34613"/>
    <lineage>
        <taxon>Eukaryota</taxon>
        <taxon>Metazoa</taxon>
        <taxon>Ecdysozoa</taxon>
        <taxon>Arthropoda</taxon>
        <taxon>Chelicerata</taxon>
        <taxon>Arachnida</taxon>
        <taxon>Acari</taxon>
        <taxon>Parasitiformes</taxon>
        <taxon>Ixodida</taxon>
        <taxon>Ixodoidea</taxon>
        <taxon>Ixodidae</taxon>
        <taxon>Ixodinae</taxon>
        <taxon>Ixodes</taxon>
    </lineage>
</organism>
<keyword evidence="9 11" id="KW-0472">Membrane</keyword>
<keyword evidence="8 11" id="KW-0333">Golgi apparatus</keyword>
<dbReference type="PANTHER" id="PTHR11214">
    <property type="entry name" value="BETA-1,3-N-ACETYLGLUCOSAMINYLTRANSFERASE"/>
    <property type="match status" value="1"/>
</dbReference>
<comment type="subcellular location">
    <subcellularLocation>
        <location evidence="1 11">Golgi apparatus membrane</location>
        <topology evidence="1 11">Single-pass type II membrane protein</topology>
    </subcellularLocation>
</comment>
<evidence type="ECO:0000313" key="13">
    <source>
        <dbReference type="EMBL" id="JAR92765.1"/>
    </source>
</evidence>
<dbReference type="AlphaFoldDB" id="A0A147BQU7"/>
<feature type="region of interest" description="Disordered" evidence="12">
    <location>
        <begin position="34"/>
        <end position="65"/>
    </location>
</feature>
<keyword evidence="4 13" id="KW-0808">Transferase</keyword>
<name>A0A147BQU7_IXORI</name>
<evidence type="ECO:0000256" key="12">
    <source>
        <dbReference type="SAM" id="MobiDB-lite"/>
    </source>
</evidence>
<accession>A0A147BQU7</accession>
<evidence type="ECO:0000256" key="11">
    <source>
        <dbReference type="RuleBase" id="RU363063"/>
    </source>
</evidence>
<reference evidence="13" key="1">
    <citation type="journal article" date="2018" name="PLoS Negl. Trop. Dis.">
        <title>Sialome diversity of ticks revealed by RNAseq of single tick salivary glands.</title>
        <authorList>
            <person name="Perner J."/>
            <person name="Kropackova S."/>
            <person name="Kopacek P."/>
            <person name="Ribeiro J.M."/>
        </authorList>
    </citation>
    <scope>NUCLEOTIDE SEQUENCE</scope>
    <source>
        <strain evidence="13">Siblings of single egg batch collected in Ceske Budejovice</strain>
        <tissue evidence="13">Salivary glands</tissue>
    </source>
</reference>
<evidence type="ECO:0000256" key="9">
    <source>
        <dbReference type="ARBA" id="ARBA00023136"/>
    </source>
</evidence>
<keyword evidence="3 11" id="KW-0328">Glycosyltransferase</keyword>
<sequence length="311" mass="35999">MQPHRLHYLKIVLVIVNVLMFLWVITTERPNRDRSENPRVLVVSSGNQNEKKRSQEQIKTIAPRDNHESSTTDYILYPLSLCRRNSSTQLDYLVMIFSAPGNFDQRNAIRETWASEIKEKSNSRTAFLLAKTENDKVQRAIESESYLHADIIQGTHIDHYRNLTLKTKMMMRWALKHCPKVSFLIKCDDDTFVNVENLLKAMKGKRTDAIYGHLFANSRPYREPSSKYYVSKEEYNGTEYPPFVAGAFYVLGGSILRRLYDASEQEPFFWLEDVFLTGFVAEKAGVNRTHESSITDDEFNCVSCIEKNSLS</sequence>
<evidence type="ECO:0000256" key="8">
    <source>
        <dbReference type="ARBA" id="ARBA00023034"/>
    </source>
</evidence>
<proteinExistence type="inferred from homology"/>
<feature type="compositionally biased region" description="Basic and acidic residues" evidence="12">
    <location>
        <begin position="49"/>
        <end position="65"/>
    </location>
</feature>
<comment type="similarity">
    <text evidence="2 11">Belongs to the glycosyltransferase 31 family.</text>
</comment>
<evidence type="ECO:0000256" key="2">
    <source>
        <dbReference type="ARBA" id="ARBA00008661"/>
    </source>
</evidence>
<dbReference type="GO" id="GO:0006493">
    <property type="term" value="P:protein O-linked glycosylation"/>
    <property type="evidence" value="ECO:0007669"/>
    <property type="project" value="TreeGrafter"/>
</dbReference>
<protein>
    <recommendedName>
        <fullName evidence="11">Hexosyltransferase</fullName>
        <ecNumber evidence="11">2.4.1.-</ecNumber>
    </recommendedName>
</protein>
<dbReference type="EC" id="2.4.1.-" evidence="11"/>
<dbReference type="EMBL" id="GEGO01002639">
    <property type="protein sequence ID" value="JAR92765.1"/>
    <property type="molecule type" value="Transcribed_RNA"/>
</dbReference>
<dbReference type="InterPro" id="IPR002659">
    <property type="entry name" value="Glyco_trans_31"/>
</dbReference>
<feature type="transmembrane region" description="Helical" evidence="11">
    <location>
        <begin position="6"/>
        <end position="25"/>
    </location>
</feature>
<dbReference type="Gene3D" id="3.90.550.50">
    <property type="match status" value="1"/>
</dbReference>
<evidence type="ECO:0000256" key="4">
    <source>
        <dbReference type="ARBA" id="ARBA00022679"/>
    </source>
</evidence>
<dbReference type="FunFam" id="3.90.550.50:FF:000001">
    <property type="entry name" value="Hexosyltransferase"/>
    <property type="match status" value="1"/>
</dbReference>
<evidence type="ECO:0000256" key="3">
    <source>
        <dbReference type="ARBA" id="ARBA00022676"/>
    </source>
</evidence>
<evidence type="ECO:0000256" key="1">
    <source>
        <dbReference type="ARBA" id="ARBA00004323"/>
    </source>
</evidence>
<evidence type="ECO:0000256" key="6">
    <source>
        <dbReference type="ARBA" id="ARBA00022968"/>
    </source>
</evidence>
<dbReference type="Pfam" id="PF01762">
    <property type="entry name" value="Galactosyl_T"/>
    <property type="match status" value="1"/>
</dbReference>
<dbReference type="GO" id="GO:0016758">
    <property type="term" value="F:hexosyltransferase activity"/>
    <property type="evidence" value="ECO:0007669"/>
    <property type="project" value="InterPro"/>
</dbReference>